<gene>
    <name evidence="1" type="ORF">Pcinc_021557</name>
</gene>
<evidence type="ECO:0000313" key="2">
    <source>
        <dbReference type="Proteomes" id="UP001286313"/>
    </source>
</evidence>
<sequence>MEVNYDSIFSRFKKKWQDINKDDNSPFSNLSPNLYEKLDDLITPWKLHLAQHQPREDYRKLLELAIRSLNGPLPNFRLRRPGALHQAHWMAKVIYALKILLLANHFKLTAHELSGLKRFNFFALELYVSAWFTAPVPSSAPTNDLQLLQGLAKYRTTMTRSQRPTSVSLAATFGT</sequence>
<dbReference type="Proteomes" id="UP001286313">
    <property type="component" value="Unassembled WGS sequence"/>
</dbReference>
<proteinExistence type="predicted"/>
<accession>A0AAE1FGZ4</accession>
<organism evidence="1 2">
    <name type="scientific">Petrolisthes cinctipes</name>
    <name type="common">Flat porcelain crab</name>
    <dbReference type="NCBI Taxonomy" id="88211"/>
    <lineage>
        <taxon>Eukaryota</taxon>
        <taxon>Metazoa</taxon>
        <taxon>Ecdysozoa</taxon>
        <taxon>Arthropoda</taxon>
        <taxon>Crustacea</taxon>
        <taxon>Multicrustacea</taxon>
        <taxon>Malacostraca</taxon>
        <taxon>Eumalacostraca</taxon>
        <taxon>Eucarida</taxon>
        <taxon>Decapoda</taxon>
        <taxon>Pleocyemata</taxon>
        <taxon>Anomura</taxon>
        <taxon>Galatheoidea</taxon>
        <taxon>Porcellanidae</taxon>
        <taxon>Petrolisthes</taxon>
    </lineage>
</organism>
<name>A0AAE1FGZ4_PETCI</name>
<protein>
    <submittedName>
        <fullName evidence="1">Uncharacterized protein</fullName>
    </submittedName>
</protein>
<reference evidence="1" key="1">
    <citation type="submission" date="2023-10" db="EMBL/GenBank/DDBJ databases">
        <title>Genome assemblies of two species of porcelain crab, Petrolisthes cinctipes and Petrolisthes manimaculis (Anomura: Porcellanidae).</title>
        <authorList>
            <person name="Angst P."/>
        </authorList>
    </citation>
    <scope>NUCLEOTIDE SEQUENCE</scope>
    <source>
        <strain evidence="1">PB745_01</strain>
        <tissue evidence="1">Gill</tissue>
    </source>
</reference>
<dbReference type="EMBL" id="JAWQEG010002224">
    <property type="protein sequence ID" value="KAK3873424.1"/>
    <property type="molecule type" value="Genomic_DNA"/>
</dbReference>
<evidence type="ECO:0000313" key="1">
    <source>
        <dbReference type="EMBL" id="KAK3873424.1"/>
    </source>
</evidence>
<comment type="caution">
    <text evidence="1">The sequence shown here is derived from an EMBL/GenBank/DDBJ whole genome shotgun (WGS) entry which is preliminary data.</text>
</comment>
<dbReference type="AlphaFoldDB" id="A0AAE1FGZ4"/>
<keyword evidence="2" id="KW-1185">Reference proteome</keyword>